<dbReference type="PANTHER" id="PTHR41786:SF1">
    <property type="entry name" value="6-HYDROXYMETHYLPTERIN DIPHOSPHOKINASE MPTE-LIKE DOMAIN-CONTAINING PROTEIN"/>
    <property type="match status" value="1"/>
</dbReference>
<dbReference type="Pfam" id="PF20157">
    <property type="entry name" value="Maf_flag10_N"/>
    <property type="match status" value="1"/>
</dbReference>
<gene>
    <name evidence="3" type="ORF">DFP90_1011157</name>
</gene>
<keyword evidence="4" id="KW-1185">Reference proteome</keyword>
<evidence type="ECO:0000259" key="2">
    <source>
        <dbReference type="Pfam" id="PF20157"/>
    </source>
</evidence>
<dbReference type="InterPro" id="IPR002826">
    <property type="entry name" value="MptE-like"/>
</dbReference>
<feature type="domain" description="6-hydroxymethylpterin diphosphokinase MptE-like" evidence="1">
    <location>
        <begin position="244"/>
        <end position="413"/>
    </location>
</feature>
<dbReference type="Pfam" id="PF01973">
    <property type="entry name" value="MptE-like"/>
    <property type="match status" value="1"/>
</dbReference>
<evidence type="ECO:0000313" key="3">
    <source>
        <dbReference type="EMBL" id="RED54354.1"/>
    </source>
</evidence>
<dbReference type="EMBL" id="QRDW01000001">
    <property type="protein sequence ID" value="RED54354.1"/>
    <property type="molecule type" value="Genomic_DNA"/>
</dbReference>
<organism evidence="3 4">
    <name type="scientific">Aestuariispira insulae</name>
    <dbReference type="NCBI Taxonomy" id="1461337"/>
    <lineage>
        <taxon>Bacteria</taxon>
        <taxon>Pseudomonadati</taxon>
        <taxon>Pseudomonadota</taxon>
        <taxon>Alphaproteobacteria</taxon>
        <taxon>Rhodospirillales</taxon>
        <taxon>Kiloniellaceae</taxon>
        <taxon>Aestuariispira</taxon>
    </lineage>
</organism>
<comment type="caution">
    <text evidence="3">The sequence shown here is derived from an EMBL/GenBank/DDBJ whole genome shotgun (WGS) entry which is preliminary data.</text>
</comment>
<sequence length="644" mass="71199">MNKDLLQSNLKLLEASLPPGLAAQLAELSPGFSITGSVETGDLNLMAGGRPLFEPNAIQHSREQITRYLENPNRFYARLGGLDPKATGVADRMMQEILKSHQGLELSTLPEAGGGYLFMFGLGIGLALSPLVEQLDFRDLIVIEESPEFLKLALSLVDWSPIVDRITARGGQIHFILNDSPDAAINLLVHVIRGPHHSLLDGSYVFQTYGSPFLNGAVAKLAEVRPLLFGPKGFVEDEMTMMRNSLANLSQGPYGFLEDKTDRSIKNVPAFIIGSGPSIDGQFDLIRQWRDRVVIFSGGTGLNGLLDNGIRPDFHCEMENTTNIFDGLTQTAARHDLSGIRLIASTSVDPRVPDMFDDVIYFFRDTISSTRAFAGQHQPMAYAVPSVTNLASRSAIALGYPQHCLFGIDLGSKKPDQHHSAHSIYTLSEKPSWNRGNDMDPLAIPVKGARGGTVYSIASFMLSRSYFEQLFLSFPQCQFINCSDGADIAGTTAMDPTDMTIPASQRPVAEIVAQTRAEIPDIGPEYFQITERFQEYRNAAHQWLDQAEQALSKTPPDRFAPLYEALWPLINEATTQQVNSPDKAARWTFLGGIGRVLQLGHFLSRRIDPKDRSDFCRTLHRSIVEHLPDMRRQLNDLEQSQGQG</sequence>
<evidence type="ECO:0000259" key="1">
    <source>
        <dbReference type="Pfam" id="PF01973"/>
    </source>
</evidence>
<dbReference type="OrthoDB" id="7254531at2"/>
<protein>
    <submittedName>
        <fullName evidence="3">Uncharacterized protein DUF115</fullName>
    </submittedName>
</protein>
<dbReference type="InterPro" id="IPR045376">
    <property type="entry name" value="Maf_N"/>
</dbReference>
<dbReference type="Proteomes" id="UP000256845">
    <property type="component" value="Unassembled WGS sequence"/>
</dbReference>
<reference evidence="3 4" key="1">
    <citation type="submission" date="2018-07" db="EMBL/GenBank/DDBJ databases">
        <title>Genomic Encyclopedia of Type Strains, Phase III (KMG-III): the genomes of soil and plant-associated and newly described type strains.</title>
        <authorList>
            <person name="Whitman W."/>
        </authorList>
    </citation>
    <scope>NUCLEOTIDE SEQUENCE [LARGE SCALE GENOMIC DNA]</scope>
    <source>
        <strain evidence="3 4">CECT 8488</strain>
    </source>
</reference>
<evidence type="ECO:0000313" key="4">
    <source>
        <dbReference type="Proteomes" id="UP000256845"/>
    </source>
</evidence>
<feature type="domain" description="Glycosyltransferase Maf N-terminal" evidence="2">
    <location>
        <begin position="6"/>
        <end position="226"/>
    </location>
</feature>
<dbReference type="PANTHER" id="PTHR41786">
    <property type="entry name" value="MOTILITY ACCESSORY FACTOR MAF"/>
    <property type="match status" value="1"/>
</dbReference>
<dbReference type="RefSeq" id="WP_147300942.1">
    <property type="nucleotide sequence ID" value="NZ_QRDW01000001.1"/>
</dbReference>
<name>A0A3D9HXX5_9PROT</name>
<proteinExistence type="predicted"/>
<accession>A0A3D9HXX5</accession>
<dbReference type="AlphaFoldDB" id="A0A3D9HXX5"/>